<organism evidence="7">
    <name type="scientific">Hydatigena taeniaeformis</name>
    <name type="common">Feline tapeworm</name>
    <name type="synonym">Taenia taeniaeformis</name>
    <dbReference type="NCBI Taxonomy" id="6205"/>
    <lineage>
        <taxon>Eukaryota</taxon>
        <taxon>Metazoa</taxon>
        <taxon>Spiralia</taxon>
        <taxon>Lophotrochozoa</taxon>
        <taxon>Platyhelminthes</taxon>
        <taxon>Cestoda</taxon>
        <taxon>Eucestoda</taxon>
        <taxon>Cyclophyllidea</taxon>
        <taxon>Taeniidae</taxon>
        <taxon>Hydatigera</taxon>
    </lineage>
</organism>
<dbReference type="GO" id="GO:0016973">
    <property type="term" value="P:poly(A)+ mRNA export from nucleus"/>
    <property type="evidence" value="ECO:0007669"/>
    <property type="project" value="TreeGrafter"/>
</dbReference>
<keyword evidence="6" id="KW-1185">Reference proteome</keyword>
<dbReference type="PANTHER" id="PTHR13405">
    <property type="entry name" value="NUCLEAR PORE COMPLEX PROTEIN NUP133"/>
    <property type="match status" value="1"/>
</dbReference>
<name>A0A158REY9_HYDTA</name>
<dbReference type="GO" id="GO:0006606">
    <property type="term" value="P:protein import into nucleus"/>
    <property type="evidence" value="ECO:0007669"/>
    <property type="project" value="TreeGrafter"/>
</dbReference>
<accession>A0A158REY9</accession>
<dbReference type="Proteomes" id="UP000274429">
    <property type="component" value="Unassembled WGS sequence"/>
</dbReference>
<reference evidence="7" key="1">
    <citation type="submission" date="2016-04" db="UniProtKB">
        <authorList>
            <consortium name="WormBaseParasite"/>
        </authorList>
    </citation>
    <scope>IDENTIFICATION</scope>
</reference>
<evidence type="ECO:0000256" key="4">
    <source>
        <dbReference type="ARBA" id="ARBA00023242"/>
    </source>
</evidence>
<dbReference type="EMBL" id="UYWX01020494">
    <property type="protein sequence ID" value="VDM32924.1"/>
    <property type="molecule type" value="Genomic_DNA"/>
</dbReference>
<gene>
    <name evidence="5" type="ORF">TTAC_LOCUS8383</name>
</gene>
<keyword evidence="4" id="KW-0539">Nucleus</keyword>
<dbReference type="STRING" id="6205.A0A158REY9"/>
<evidence type="ECO:0000313" key="5">
    <source>
        <dbReference type="EMBL" id="VDM32924.1"/>
    </source>
</evidence>
<dbReference type="GO" id="GO:0017056">
    <property type="term" value="F:structural constituent of nuclear pore"/>
    <property type="evidence" value="ECO:0007669"/>
    <property type="project" value="InterPro"/>
</dbReference>
<dbReference type="OrthoDB" id="6285121at2759"/>
<comment type="subcellular location">
    <subcellularLocation>
        <location evidence="1">Nucleus</location>
    </subcellularLocation>
</comment>
<dbReference type="AlphaFoldDB" id="A0A158REY9"/>
<proteinExistence type="inferred from homology"/>
<comment type="similarity">
    <text evidence="2">Belongs to the nucleoporin Nup133 family.</text>
</comment>
<evidence type="ECO:0000256" key="3">
    <source>
        <dbReference type="ARBA" id="ARBA00022448"/>
    </source>
</evidence>
<evidence type="ECO:0000313" key="6">
    <source>
        <dbReference type="Proteomes" id="UP000274429"/>
    </source>
</evidence>
<dbReference type="GO" id="GO:0031080">
    <property type="term" value="C:nuclear pore outer ring"/>
    <property type="evidence" value="ECO:0007669"/>
    <property type="project" value="TreeGrafter"/>
</dbReference>
<dbReference type="InterPro" id="IPR037624">
    <property type="entry name" value="Nup133-like"/>
</dbReference>
<dbReference type="Gene3D" id="1.25.40.700">
    <property type="match status" value="1"/>
</dbReference>
<dbReference type="InterPro" id="IPR015943">
    <property type="entry name" value="WD40/YVTN_repeat-like_dom_sf"/>
</dbReference>
<dbReference type="WBParaSite" id="TTAC_0000839801-mRNA-1">
    <property type="protein sequence ID" value="TTAC_0000839801-mRNA-1"/>
    <property type="gene ID" value="TTAC_0000839801"/>
</dbReference>
<evidence type="ECO:0000313" key="7">
    <source>
        <dbReference type="WBParaSite" id="TTAC_0000839801-mRNA-1"/>
    </source>
</evidence>
<dbReference type="PANTHER" id="PTHR13405:SF11">
    <property type="entry name" value="NUCLEAR PORE COMPLEX PROTEIN NUP133"/>
    <property type="match status" value="1"/>
</dbReference>
<evidence type="ECO:0000256" key="1">
    <source>
        <dbReference type="ARBA" id="ARBA00004123"/>
    </source>
</evidence>
<dbReference type="Gene3D" id="2.130.10.10">
    <property type="entry name" value="YVTN repeat-like/Quinoprotein amine dehydrogenase"/>
    <property type="match status" value="1"/>
</dbReference>
<protein>
    <submittedName>
        <fullName evidence="7">Nucleoporin_C domain-containing protein</fullName>
    </submittedName>
</protein>
<dbReference type="Gene3D" id="1.20.58.1380">
    <property type="match status" value="1"/>
</dbReference>
<dbReference type="SUPFAM" id="SSF117289">
    <property type="entry name" value="Nucleoporin domain"/>
    <property type="match status" value="1"/>
</dbReference>
<evidence type="ECO:0000256" key="2">
    <source>
        <dbReference type="ARBA" id="ARBA00005569"/>
    </source>
</evidence>
<keyword evidence="3" id="KW-0813">Transport</keyword>
<sequence>MQMFMESSFTSNRGGTFTYSSDPRALLNIQNLVATLPTFLTGSLLSSGADASVKLFAHDWIGIVTGDNLFLWRYTQSKETRIATSSACHQFELPSMSETLTSAASVSVSCFEGHGRPRLCAAAVAGVLRIWPRGVLGAVGRSQVLRDFLDTQLSGLKAGELCVALEEGPCSATFLLATNHGRIFGVDARMPEDCVFVFLVVDSNTIGTTADASMSSGRAGAEESDISLLSGLSRRVASIWSYATSRVPSLSVTGTNASPATSSTGKVLRFLVDVESQNSCRMTLLTQARIAIWLVDVDFEHSLLFNLDLNNARYGEALDVAACSLSSPVLWLLCTSSSEKETLCLLSIDVKKAAKGEEPIALTSFSVETETPDFQMIASLSGLNAYPSTLLALFARDAGTVHIVEALTGRCISQVEFEQTSSLLGVISAPPDSTALFLLVTRQRGVYAIVGEDPCLSTLNPRPFIDQLTKVTSLGVEPDQLLEALSRIAAILWMGFEDEAESLITSLFAAPHRNQLTSATPIAFLRLIRLVLNCRPISGPDARWRGMSSNNALSFDFARTGDSRFIAKQQAIECLGMSLWPRVLATLTSDGSGCSKLTDALTLLTEIFPPLLTSEEASPFHQRRHHILNAFLAGAEVCECARVLHTRWSRLKQNSLLHPVFKSTVEAATLAGVIRGGDVHNLLSSEDIFFQTVTLVPQFIATLAEHIVTNAKNCLTDPIDPVDFVARGAQLLTTSLSESLDYRQKLLFALESVLSEESSGNGTNSALECDFFCWLTASDVLCNQLLDAFDALAEVVVTLSGDTDRMLADGGSLKQECACRSVELATILLQIFQQLVRWPKHSVDLDTRFTELRTRLISAVAWRISRPEAALDLAIRFLDKELMVKISDHLDKHAPDGKWHTSLMNALSRCPKDIGLADYALQWHYSHGEKARLQSLLVMLQKRETEVSPGGTMDAIEVQQKRLTSSPRGVPDASSVKRARQTAETCVSRFLRRKEAKDFAWLHQLGNRDYEQASKGLLAAGLSETNSLDRRRTLLSLSKLSSIAASHCRSTKNDNELVDKHLEVLRFQASLTFRTAHFHIASLEELMRRKSPHQDADLAVCSAAALAQLFVSEIESSSQKLTREDLLVTFSTALRLAQLALELDETEAAEVDSVEMQHQLLFQEIWAQAVKVDAWKKPNDDGDFNEACENSFFYALLDHCLRAGKLRQDITLINVGILYLVM</sequence>
<dbReference type="GO" id="GO:0000972">
    <property type="term" value="P:transcription-dependent tethering of RNA polymerase II gene DNA at nuclear periphery"/>
    <property type="evidence" value="ECO:0007669"/>
    <property type="project" value="TreeGrafter"/>
</dbReference>
<reference evidence="5 6" key="2">
    <citation type="submission" date="2018-11" db="EMBL/GenBank/DDBJ databases">
        <authorList>
            <consortium name="Pathogen Informatics"/>
        </authorList>
    </citation>
    <scope>NUCLEOTIDE SEQUENCE [LARGE SCALE GENOMIC DNA]</scope>
</reference>